<dbReference type="AlphaFoldDB" id="A0A8I6SNJ0"/>
<keyword evidence="2" id="KW-1185">Reference proteome</keyword>
<dbReference type="EnsemblMetazoa" id="XM_024229744.1">
    <property type="protein sequence ID" value="XP_024085512.1"/>
    <property type="gene ID" value="LOC112128013"/>
</dbReference>
<reference evidence="1" key="1">
    <citation type="submission" date="2022-01" db="UniProtKB">
        <authorList>
            <consortium name="EnsemblMetazoa"/>
        </authorList>
    </citation>
    <scope>IDENTIFICATION</scope>
</reference>
<dbReference type="OrthoDB" id="6612720at2759"/>
<accession>A0A8I6SNJ0</accession>
<evidence type="ECO:0000313" key="1">
    <source>
        <dbReference type="EnsemblMetazoa" id="XP_024085512.1"/>
    </source>
</evidence>
<dbReference type="GeneID" id="112128013"/>
<sequence>MEGVCLFQTRQLVERTGVKECNVVAKCMRVTPSLSHAVNSCAHAGGQRVNVTGFYRPNATSTPKCWVPVTSQKYYVIFGELSDEGITAKDDATMGATADWTELNEARVWKGVGELEKQTSLQFKTTVD</sequence>
<dbReference type="RefSeq" id="XP_024085512.1">
    <property type="nucleotide sequence ID" value="XM_024229744.1"/>
</dbReference>
<proteinExistence type="predicted"/>
<organism evidence="1 2">
    <name type="scientific">Cimex lectularius</name>
    <name type="common">Bed bug</name>
    <name type="synonym">Acanthia lectularia</name>
    <dbReference type="NCBI Taxonomy" id="79782"/>
    <lineage>
        <taxon>Eukaryota</taxon>
        <taxon>Metazoa</taxon>
        <taxon>Ecdysozoa</taxon>
        <taxon>Arthropoda</taxon>
        <taxon>Hexapoda</taxon>
        <taxon>Insecta</taxon>
        <taxon>Pterygota</taxon>
        <taxon>Neoptera</taxon>
        <taxon>Paraneoptera</taxon>
        <taxon>Hemiptera</taxon>
        <taxon>Heteroptera</taxon>
        <taxon>Panheteroptera</taxon>
        <taxon>Cimicomorpha</taxon>
        <taxon>Cimicidae</taxon>
        <taxon>Cimex</taxon>
    </lineage>
</organism>
<protein>
    <submittedName>
        <fullName evidence="1">Uncharacterized protein</fullName>
    </submittedName>
</protein>
<dbReference type="KEGG" id="clec:112128013"/>
<evidence type="ECO:0000313" key="2">
    <source>
        <dbReference type="Proteomes" id="UP000494040"/>
    </source>
</evidence>
<name>A0A8I6SNJ0_CIMLE</name>
<dbReference type="Proteomes" id="UP000494040">
    <property type="component" value="Unassembled WGS sequence"/>
</dbReference>